<name>A0ABD0M0K8_9CAEN</name>
<feature type="compositionally biased region" description="Basic and acidic residues" evidence="1">
    <location>
        <begin position="34"/>
        <end position="44"/>
    </location>
</feature>
<feature type="region of interest" description="Disordered" evidence="1">
    <location>
        <begin position="34"/>
        <end position="54"/>
    </location>
</feature>
<dbReference type="EMBL" id="JACVVK020000013">
    <property type="protein sequence ID" value="KAK7504813.1"/>
    <property type="molecule type" value="Genomic_DNA"/>
</dbReference>
<reference evidence="2 3" key="1">
    <citation type="journal article" date="2023" name="Sci. Data">
        <title>Genome assembly of the Korean intertidal mud-creeper Batillaria attramentaria.</title>
        <authorList>
            <person name="Patra A.K."/>
            <person name="Ho P.T."/>
            <person name="Jun S."/>
            <person name="Lee S.J."/>
            <person name="Kim Y."/>
            <person name="Won Y.J."/>
        </authorList>
    </citation>
    <scope>NUCLEOTIDE SEQUENCE [LARGE SCALE GENOMIC DNA]</scope>
    <source>
        <strain evidence="2">Wonlab-2016</strain>
    </source>
</reference>
<gene>
    <name evidence="2" type="ORF">BaRGS_00003841</name>
</gene>
<accession>A0ABD0M0K8</accession>
<evidence type="ECO:0000313" key="3">
    <source>
        <dbReference type="Proteomes" id="UP001519460"/>
    </source>
</evidence>
<protein>
    <submittedName>
        <fullName evidence="2">Uncharacterized protein</fullName>
    </submittedName>
</protein>
<organism evidence="2 3">
    <name type="scientific">Batillaria attramentaria</name>
    <dbReference type="NCBI Taxonomy" id="370345"/>
    <lineage>
        <taxon>Eukaryota</taxon>
        <taxon>Metazoa</taxon>
        <taxon>Spiralia</taxon>
        <taxon>Lophotrochozoa</taxon>
        <taxon>Mollusca</taxon>
        <taxon>Gastropoda</taxon>
        <taxon>Caenogastropoda</taxon>
        <taxon>Sorbeoconcha</taxon>
        <taxon>Cerithioidea</taxon>
        <taxon>Batillariidae</taxon>
        <taxon>Batillaria</taxon>
    </lineage>
</organism>
<sequence>MPQSEPALHAVSEADRKKLKRQFIYAGQDTKRVASERVDDDAPRRTLPAKGRKRHLQRQNGIWERWPARAVQGDWRGRCGSVALPVGSRDPCWTGIRSASLIVSAHTKRRPAVFSKVIIKTAQWLFVTPSAGIGESVDECNFFSPGVGEEQGEPLEGVLPRLSEKLKALSLLHWRLRRFSTLATHCKTP</sequence>
<evidence type="ECO:0000256" key="1">
    <source>
        <dbReference type="SAM" id="MobiDB-lite"/>
    </source>
</evidence>
<proteinExistence type="predicted"/>
<comment type="caution">
    <text evidence="2">The sequence shown here is derived from an EMBL/GenBank/DDBJ whole genome shotgun (WGS) entry which is preliminary data.</text>
</comment>
<evidence type="ECO:0000313" key="2">
    <source>
        <dbReference type="EMBL" id="KAK7504813.1"/>
    </source>
</evidence>
<dbReference type="Proteomes" id="UP001519460">
    <property type="component" value="Unassembled WGS sequence"/>
</dbReference>
<dbReference type="AlphaFoldDB" id="A0ABD0M0K8"/>
<keyword evidence="3" id="KW-1185">Reference proteome</keyword>